<dbReference type="InterPro" id="IPR050208">
    <property type="entry name" value="MHC_class-I_related"/>
</dbReference>
<keyword evidence="2" id="KW-0490">MHC I</keyword>
<dbReference type="GO" id="GO:0006955">
    <property type="term" value="P:immune response"/>
    <property type="evidence" value="ECO:0007669"/>
    <property type="project" value="TreeGrafter"/>
</dbReference>
<protein>
    <recommendedName>
        <fullName evidence="10">MHC class I-like antigen recognition-like domain-containing protein</fullName>
    </recommendedName>
</protein>
<dbReference type="PANTHER" id="PTHR16675">
    <property type="entry name" value="MHC CLASS I-RELATED"/>
    <property type="match status" value="1"/>
</dbReference>
<evidence type="ECO:0000256" key="1">
    <source>
        <dbReference type="ARBA" id="ARBA00004479"/>
    </source>
</evidence>
<reference evidence="11" key="2">
    <citation type="submission" date="2025-09" db="UniProtKB">
        <authorList>
            <consortium name="Ensembl"/>
        </authorList>
    </citation>
    <scope>IDENTIFICATION</scope>
</reference>
<feature type="domain" description="MHC class I-like antigen recognition-like" evidence="10">
    <location>
        <begin position="18"/>
        <end position="120"/>
    </location>
</feature>
<dbReference type="Pfam" id="PF00129">
    <property type="entry name" value="MHC_I"/>
    <property type="match status" value="1"/>
</dbReference>
<dbReference type="GO" id="GO:0042612">
    <property type="term" value="C:MHC class I protein complex"/>
    <property type="evidence" value="ECO:0007669"/>
    <property type="project" value="UniProtKB-KW"/>
</dbReference>
<dbReference type="InterPro" id="IPR011162">
    <property type="entry name" value="MHC_I/II-like_Ag-recog"/>
</dbReference>
<evidence type="ECO:0000256" key="7">
    <source>
        <dbReference type="ARBA" id="ARBA00023136"/>
    </source>
</evidence>
<evidence type="ECO:0000256" key="3">
    <source>
        <dbReference type="ARBA" id="ARBA00022692"/>
    </source>
</evidence>
<proteinExistence type="predicted"/>
<dbReference type="AlphaFoldDB" id="A0A8B9UYI3"/>
<dbReference type="GO" id="GO:0009897">
    <property type="term" value="C:external side of plasma membrane"/>
    <property type="evidence" value="ECO:0007669"/>
    <property type="project" value="TreeGrafter"/>
</dbReference>
<accession>A0A8B9UYI3</accession>
<dbReference type="Ensembl" id="ENSAZOT00000016731.1">
    <property type="protein sequence ID" value="ENSAZOP00000015563.1"/>
    <property type="gene ID" value="ENSAZOG00000010092.1"/>
</dbReference>
<evidence type="ECO:0000256" key="4">
    <source>
        <dbReference type="ARBA" id="ARBA00022729"/>
    </source>
</evidence>
<evidence type="ECO:0000256" key="9">
    <source>
        <dbReference type="ARBA" id="ARBA00023180"/>
    </source>
</evidence>
<dbReference type="Gene3D" id="3.30.500.10">
    <property type="entry name" value="MHC class I-like antigen recognition-like"/>
    <property type="match status" value="1"/>
</dbReference>
<dbReference type="InterPro" id="IPR011161">
    <property type="entry name" value="MHC_I-like_Ag-recog"/>
</dbReference>
<dbReference type="InterPro" id="IPR037055">
    <property type="entry name" value="MHC_I-like_Ag-recog_sf"/>
</dbReference>
<reference evidence="11" key="1">
    <citation type="submission" date="2025-08" db="UniProtKB">
        <authorList>
            <consortium name="Ensembl"/>
        </authorList>
    </citation>
    <scope>IDENTIFICATION</scope>
</reference>
<evidence type="ECO:0000256" key="2">
    <source>
        <dbReference type="ARBA" id="ARBA00022451"/>
    </source>
</evidence>
<keyword evidence="8" id="KW-1015">Disulfide bond</keyword>
<evidence type="ECO:0000313" key="12">
    <source>
        <dbReference type="Proteomes" id="UP000694549"/>
    </source>
</evidence>
<comment type="subcellular location">
    <subcellularLocation>
        <location evidence="1">Membrane</location>
        <topology evidence="1">Single-pass type I membrane protein</topology>
    </subcellularLocation>
</comment>
<keyword evidence="9" id="KW-0325">Glycoprotein</keyword>
<keyword evidence="7" id="KW-0472">Membrane</keyword>
<dbReference type="GO" id="GO:0005615">
    <property type="term" value="C:extracellular space"/>
    <property type="evidence" value="ECO:0007669"/>
    <property type="project" value="TreeGrafter"/>
</dbReference>
<keyword evidence="12" id="KW-1185">Reference proteome</keyword>
<evidence type="ECO:0000256" key="5">
    <source>
        <dbReference type="ARBA" id="ARBA00022859"/>
    </source>
</evidence>
<organism evidence="11 12">
    <name type="scientific">Anas zonorhyncha</name>
    <name type="common">Eastern spot-billed duck</name>
    <dbReference type="NCBI Taxonomy" id="75864"/>
    <lineage>
        <taxon>Eukaryota</taxon>
        <taxon>Metazoa</taxon>
        <taxon>Chordata</taxon>
        <taxon>Craniata</taxon>
        <taxon>Vertebrata</taxon>
        <taxon>Euteleostomi</taxon>
        <taxon>Archelosauria</taxon>
        <taxon>Archosauria</taxon>
        <taxon>Dinosauria</taxon>
        <taxon>Saurischia</taxon>
        <taxon>Theropoda</taxon>
        <taxon>Coelurosauria</taxon>
        <taxon>Aves</taxon>
        <taxon>Neognathae</taxon>
        <taxon>Galloanserae</taxon>
        <taxon>Anseriformes</taxon>
        <taxon>Anatidae</taxon>
        <taxon>Anatinae</taxon>
        <taxon>Anas</taxon>
    </lineage>
</organism>
<dbReference type="PANTHER" id="PTHR16675:SF242">
    <property type="entry name" value="MAJOR HISTOCOMPATIBILITY COMPLEX CLASS I-RELATED GENE PROTEIN"/>
    <property type="match status" value="1"/>
</dbReference>
<evidence type="ECO:0000259" key="10">
    <source>
        <dbReference type="Pfam" id="PF00129"/>
    </source>
</evidence>
<evidence type="ECO:0000313" key="11">
    <source>
        <dbReference type="Ensembl" id="ENSAZOP00000015563.1"/>
    </source>
</evidence>
<dbReference type="SUPFAM" id="SSF54452">
    <property type="entry name" value="MHC antigen-recognition domain"/>
    <property type="match status" value="1"/>
</dbReference>
<sequence>GPPGPPLLLLAAPVPAEPHSLRYFYTAVSDPSPGVPQFMSVGYVDGHLIDRYDSETRRDEPGAGWIAANMDQQYWDRQTETLQGIEQVFRMGLDALRERYNQSRGENGWAPRCSGCLVPHPERCFQTQPSPLPPQCCSETPVPE</sequence>
<keyword evidence="3" id="KW-0812">Transmembrane</keyword>
<keyword evidence="4" id="KW-0732">Signal</keyword>
<keyword evidence="6" id="KW-1133">Transmembrane helix</keyword>
<dbReference type="GO" id="GO:0002474">
    <property type="term" value="P:antigen processing and presentation of peptide antigen via MHC class I"/>
    <property type="evidence" value="ECO:0007669"/>
    <property type="project" value="UniProtKB-KW"/>
</dbReference>
<evidence type="ECO:0000256" key="8">
    <source>
        <dbReference type="ARBA" id="ARBA00023157"/>
    </source>
</evidence>
<name>A0A8B9UYI3_9AVES</name>
<evidence type="ECO:0000256" key="6">
    <source>
        <dbReference type="ARBA" id="ARBA00022989"/>
    </source>
</evidence>
<dbReference type="Proteomes" id="UP000694549">
    <property type="component" value="Unplaced"/>
</dbReference>
<keyword evidence="5" id="KW-0391">Immunity</keyword>